<evidence type="ECO:0000256" key="2">
    <source>
        <dbReference type="ARBA" id="ARBA00007165"/>
    </source>
</evidence>
<dbReference type="PANTHER" id="PTHR23427:SF2">
    <property type="entry name" value="SURFEIT LOCUS PROTEIN 1"/>
    <property type="match status" value="1"/>
</dbReference>
<accession>A0ABU3BAU7</accession>
<feature type="transmembrane region" description="Helical" evidence="6">
    <location>
        <begin position="7"/>
        <end position="26"/>
    </location>
</feature>
<comment type="caution">
    <text evidence="7">The sequence shown here is derived from an EMBL/GenBank/DDBJ whole genome shotgun (WGS) entry which is preliminary data.</text>
</comment>
<proteinExistence type="inferred from homology"/>
<feature type="transmembrane region" description="Helical" evidence="6">
    <location>
        <begin position="208"/>
        <end position="228"/>
    </location>
</feature>
<organism evidence="7 8">
    <name type="scientific">Spectribacter acetivorans</name>
    <dbReference type="NCBI Taxonomy" id="3075603"/>
    <lineage>
        <taxon>Bacteria</taxon>
        <taxon>Pseudomonadati</taxon>
        <taxon>Pseudomonadota</taxon>
        <taxon>Gammaproteobacteria</taxon>
        <taxon>Salinisphaerales</taxon>
        <taxon>Salinisphaeraceae</taxon>
        <taxon>Spectribacter</taxon>
    </lineage>
</organism>
<dbReference type="InterPro" id="IPR045214">
    <property type="entry name" value="Surf1/Surf4"/>
</dbReference>
<comment type="similarity">
    <text evidence="2 6">Belongs to the SURF1 family.</text>
</comment>
<evidence type="ECO:0000256" key="6">
    <source>
        <dbReference type="RuleBase" id="RU363076"/>
    </source>
</evidence>
<keyword evidence="6" id="KW-1003">Cell membrane</keyword>
<keyword evidence="5 6" id="KW-0472">Membrane</keyword>
<dbReference type="CDD" id="cd06662">
    <property type="entry name" value="SURF1"/>
    <property type="match status" value="1"/>
</dbReference>
<dbReference type="RefSeq" id="WP_311659657.1">
    <property type="nucleotide sequence ID" value="NZ_JAVRHY010000012.1"/>
</dbReference>
<dbReference type="PROSITE" id="PS50895">
    <property type="entry name" value="SURF1"/>
    <property type="match status" value="1"/>
</dbReference>
<keyword evidence="8" id="KW-1185">Reference proteome</keyword>
<dbReference type="PANTHER" id="PTHR23427">
    <property type="entry name" value="SURFEIT LOCUS PROTEIN"/>
    <property type="match status" value="1"/>
</dbReference>
<name>A0ABU3BAU7_9GAMM</name>
<dbReference type="InterPro" id="IPR002994">
    <property type="entry name" value="Surf1/Shy1"/>
</dbReference>
<evidence type="ECO:0000256" key="1">
    <source>
        <dbReference type="ARBA" id="ARBA00004370"/>
    </source>
</evidence>
<reference evidence="7 8" key="1">
    <citation type="submission" date="2023-09" db="EMBL/GenBank/DDBJ databases">
        <authorList>
            <person name="Rey-Velasco X."/>
        </authorList>
    </citation>
    <scope>NUCLEOTIDE SEQUENCE [LARGE SCALE GENOMIC DNA]</scope>
    <source>
        <strain evidence="7 8">P385</strain>
    </source>
</reference>
<gene>
    <name evidence="7" type="ORF">RM531_12405</name>
</gene>
<keyword evidence="4 6" id="KW-1133">Transmembrane helix</keyword>
<keyword evidence="3 6" id="KW-0812">Transmembrane</keyword>
<evidence type="ECO:0000313" key="8">
    <source>
        <dbReference type="Proteomes" id="UP001259982"/>
    </source>
</evidence>
<dbReference type="Pfam" id="PF02104">
    <property type="entry name" value="SURF1"/>
    <property type="match status" value="1"/>
</dbReference>
<comment type="subcellular location">
    <subcellularLocation>
        <location evidence="6">Cell membrane</location>
        <topology evidence="6">Multi-pass membrane protein</topology>
    </subcellularLocation>
    <subcellularLocation>
        <location evidence="1">Membrane</location>
    </subcellularLocation>
</comment>
<dbReference type="EMBL" id="JAVRHY010000012">
    <property type="protein sequence ID" value="MDT0619278.1"/>
    <property type="molecule type" value="Genomic_DNA"/>
</dbReference>
<sequence length="234" mass="26454">MRFRPPWWAWLVFLPAMLVLGGLGTWQLHRAQDKQAILEQRSTARQAEPMRLADVTQPGSDYGRRVVVSGGYLAGRQLLLDNQVWQSAAGYRVWTPLRLDDGRLVLIDRGWVARSGDRAEPPRPDVPAGRQRVTGLWRSLPEPGMRLAAPDACEQSDWPRVLNYPTAAQVECQYEAPILTGIVLLDESQPGGFERDWQSVGIPPQRHIGYAVQWYAMALAVLVIFLFMNTKRRA</sequence>
<protein>
    <recommendedName>
        <fullName evidence="6">SURF1-like protein</fullName>
    </recommendedName>
</protein>
<evidence type="ECO:0000256" key="4">
    <source>
        <dbReference type="ARBA" id="ARBA00022989"/>
    </source>
</evidence>
<evidence type="ECO:0000313" key="7">
    <source>
        <dbReference type="EMBL" id="MDT0619278.1"/>
    </source>
</evidence>
<dbReference type="Proteomes" id="UP001259982">
    <property type="component" value="Unassembled WGS sequence"/>
</dbReference>
<evidence type="ECO:0000256" key="5">
    <source>
        <dbReference type="ARBA" id="ARBA00023136"/>
    </source>
</evidence>
<evidence type="ECO:0000256" key="3">
    <source>
        <dbReference type="ARBA" id="ARBA00022692"/>
    </source>
</evidence>